<keyword evidence="2" id="KW-1185">Reference proteome</keyword>
<gene>
    <name evidence="1" type="ORF">VHUM_01620</name>
</gene>
<comment type="caution">
    <text evidence="1">The sequence shown here is derived from an EMBL/GenBank/DDBJ whole genome shotgun (WGS) entry which is preliminary data.</text>
</comment>
<organism evidence="1 2">
    <name type="scientific">Vanrija humicola</name>
    <name type="common">Yeast</name>
    <name type="synonym">Cryptococcus humicola</name>
    <dbReference type="NCBI Taxonomy" id="5417"/>
    <lineage>
        <taxon>Eukaryota</taxon>
        <taxon>Fungi</taxon>
        <taxon>Dikarya</taxon>
        <taxon>Basidiomycota</taxon>
        <taxon>Agaricomycotina</taxon>
        <taxon>Tremellomycetes</taxon>
        <taxon>Trichosporonales</taxon>
        <taxon>Trichosporonaceae</taxon>
        <taxon>Vanrija</taxon>
    </lineage>
</organism>
<evidence type="ECO:0000313" key="2">
    <source>
        <dbReference type="Proteomes" id="UP000473826"/>
    </source>
</evidence>
<protein>
    <submittedName>
        <fullName evidence="1">Uncharacterized protein</fullName>
    </submittedName>
</protein>
<dbReference type="AlphaFoldDB" id="A0A7D8V3G6"/>
<name>A0A7D8V3G6_VANHU</name>
<sequence length="18" mass="1948">MPDLPRVAQLGHDGPELC</sequence>
<evidence type="ECO:0000313" key="1">
    <source>
        <dbReference type="EMBL" id="TXT13219.1"/>
    </source>
</evidence>
<proteinExistence type="predicted"/>
<dbReference type="Proteomes" id="UP000473826">
    <property type="component" value="Unassembled WGS sequence"/>
</dbReference>
<reference evidence="1 2" key="1">
    <citation type="journal article" date="2019" name="PLoS Genet.">
        <title>Convergent evolution of linked mating-type loci in basidiomycete fungi.</title>
        <authorList>
            <person name="Sun S."/>
            <person name="Coelho M.A."/>
            <person name="Heitman J."/>
            <person name="Nowrousian M."/>
        </authorList>
    </citation>
    <scope>NUCLEOTIDE SEQUENCE [LARGE SCALE GENOMIC DNA]</scope>
    <source>
        <strain evidence="1 2">CBS 4282</strain>
    </source>
</reference>
<accession>A0A7D8V3G6</accession>
<dbReference type="EMBL" id="QKWK01000003">
    <property type="protein sequence ID" value="TXT13219.1"/>
    <property type="molecule type" value="Genomic_DNA"/>
</dbReference>